<comment type="caution">
    <text evidence="5">The sequence shown here is derived from an EMBL/GenBank/DDBJ whole genome shotgun (WGS) entry which is preliminary data.</text>
</comment>
<dbReference type="Gene3D" id="1.10.101.10">
    <property type="entry name" value="PGBD-like superfamily/PGBD"/>
    <property type="match status" value="1"/>
</dbReference>
<dbReference type="InterPro" id="IPR049073">
    <property type="entry name" value="T6SS_VgrG3-like_C"/>
</dbReference>
<evidence type="ECO:0000259" key="4">
    <source>
        <dbReference type="Pfam" id="PF21277"/>
    </source>
</evidence>
<gene>
    <name evidence="5" type="ORF">ISP25_10660</name>
</gene>
<feature type="region of interest" description="Disordered" evidence="1">
    <location>
        <begin position="400"/>
        <end position="426"/>
    </location>
</feature>
<dbReference type="InterPro" id="IPR036366">
    <property type="entry name" value="PGBDSf"/>
</dbReference>
<keyword evidence="6" id="KW-1185">Reference proteome</keyword>
<evidence type="ECO:0000313" key="6">
    <source>
        <dbReference type="Proteomes" id="UP001620339"/>
    </source>
</evidence>
<proteinExistence type="predicted"/>
<dbReference type="Pfam" id="PF01471">
    <property type="entry name" value="PG_binding_1"/>
    <property type="match status" value="1"/>
</dbReference>
<dbReference type="RefSeq" id="WP_404613774.1">
    <property type="nucleotide sequence ID" value="NZ_JADIKK010000008.1"/>
</dbReference>
<dbReference type="Pfam" id="PF20410">
    <property type="entry name" value="X-Tfes_XVIPCD"/>
    <property type="match status" value="1"/>
</dbReference>
<feature type="region of interest" description="Disordered" evidence="1">
    <location>
        <begin position="1"/>
        <end position="32"/>
    </location>
</feature>
<feature type="domain" description="Peptidoglycan binding-like" evidence="2">
    <location>
        <begin position="231"/>
        <end position="291"/>
    </location>
</feature>
<protein>
    <submittedName>
        <fullName evidence="5">Peptidoglycan-binding protein</fullName>
    </submittedName>
</protein>
<dbReference type="EMBL" id="JADIKK010000008">
    <property type="protein sequence ID" value="MFK2877529.1"/>
    <property type="molecule type" value="Genomic_DNA"/>
</dbReference>
<dbReference type="Proteomes" id="UP001620339">
    <property type="component" value="Unassembled WGS sequence"/>
</dbReference>
<organism evidence="5 6">
    <name type="scientific">Rhodanobacter hydrolyticus</name>
    <dbReference type="NCBI Taxonomy" id="2250595"/>
    <lineage>
        <taxon>Bacteria</taxon>
        <taxon>Pseudomonadati</taxon>
        <taxon>Pseudomonadota</taxon>
        <taxon>Gammaproteobacteria</taxon>
        <taxon>Lysobacterales</taxon>
        <taxon>Rhodanobacteraceae</taxon>
        <taxon>Rhodanobacter</taxon>
    </lineage>
</organism>
<evidence type="ECO:0000259" key="2">
    <source>
        <dbReference type="Pfam" id="PF01471"/>
    </source>
</evidence>
<dbReference type="InterPro" id="IPR002477">
    <property type="entry name" value="Peptidoglycan-bd-like"/>
</dbReference>
<feature type="domain" description="Type VI secretion system spike protein VgrG3-like C-terminal" evidence="4">
    <location>
        <begin position="8"/>
        <end position="197"/>
    </location>
</feature>
<evidence type="ECO:0000313" key="5">
    <source>
        <dbReference type="EMBL" id="MFK2877529.1"/>
    </source>
</evidence>
<feature type="domain" description="X-Tfes XVIPCD" evidence="3">
    <location>
        <begin position="303"/>
        <end position="400"/>
    </location>
</feature>
<evidence type="ECO:0000256" key="1">
    <source>
        <dbReference type="SAM" id="MobiDB-lite"/>
    </source>
</evidence>
<sequence length="426" mass="46033">MAQNPWHLGQTSEHYETGGRGPGSISHTPGDPGGASYGLSQFALNTGTLREYLNHSRYADSFKGLELGSSAFDAKWREVAKADPINFAKDQHDFTKTQFYDAQSARLKTDGLDLSQRGPAVQDALWSTSVQFRGLTPSIFEKGLEEKFGNDFDLTKLSDKDIVGAVQDYKIVHNDHLFSHSSTAVKASVLARAREEKVDLLNLAEGNTVEHAQPSGPGHTATSTQEQGTHGHAVATLQTNLTVLGYTVHNGKPLTADGIFGLDTRHAVERFQHDHHLPVDGKVGPVTQQAMHTALQQITHALNDPKSPDHALFKQALTGVHNLNAHGQPTVQQQHNLAVALVVEAKHQGFARIDQVVLGDDGRQVYIAQHPASSMEQAKFGSVDTVTALQAPIAQSAATAASLRTSDQAPPTLPELHQPDHNTLAM</sequence>
<dbReference type="InterPro" id="IPR046519">
    <property type="entry name" value="X-Tfes_XVIPCD"/>
</dbReference>
<reference evidence="5 6" key="1">
    <citation type="submission" date="2020-10" db="EMBL/GenBank/DDBJ databases">
        <title>Phylogeny of dyella-like bacteria.</title>
        <authorList>
            <person name="Fu J."/>
        </authorList>
    </citation>
    <scope>NUCLEOTIDE SEQUENCE [LARGE SCALE GENOMIC DNA]</scope>
    <source>
        <strain evidence="5 6">KACC 19113</strain>
    </source>
</reference>
<dbReference type="InterPro" id="IPR036365">
    <property type="entry name" value="PGBD-like_sf"/>
</dbReference>
<name>A0ABW8J8W2_9GAMM</name>
<evidence type="ECO:0000259" key="3">
    <source>
        <dbReference type="Pfam" id="PF20410"/>
    </source>
</evidence>
<dbReference type="SUPFAM" id="SSF47090">
    <property type="entry name" value="PGBD-like"/>
    <property type="match status" value="1"/>
</dbReference>
<dbReference type="Pfam" id="PF21277">
    <property type="entry name" value="T6SS_VgrG3-like_C"/>
    <property type="match status" value="1"/>
</dbReference>
<feature type="region of interest" description="Disordered" evidence="1">
    <location>
        <begin position="207"/>
        <end position="231"/>
    </location>
</feature>
<accession>A0ABW8J8W2</accession>